<sequence>MRFHDDVDRDLRLGVGGDLRLQVVLPVRGGDLQHEAEADRVVGVVLDVVILEVGVHDREVGDGIVGCHSRVRSGSPHPKVWHMPEGPVSSGNGALKAQAVDLRSGA</sequence>
<feature type="region of interest" description="Disordered" evidence="1">
    <location>
        <begin position="71"/>
        <end position="95"/>
    </location>
</feature>
<keyword evidence="3" id="KW-1185">Reference proteome</keyword>
<proteinExistence type="predicted"/>
<evidence type="ECO:0000313" key="2">
    <source>
        <dbReference type="EMBL" id="MBB4713056.1"/>
    </source>
</evidence>
<evidence type="ECO:0000313" key="3">
    <source>
        <dbReference type="Proteomes" id="UP000565089"/>
    </source>
</evidence>
<accession>A0A7W7GGN7</accession>
<gene>
    <name evidence="2" type="ORF">BJ965_002938</name>
</gene>
<evidence type="ECO:0000256" key="1">
    <source>
        <dbReference type="SAM" id="MobiDB-lite"/>
    </source>
</evidence>
<protein>
    <submittedName>
        <fullName evidence="2">Uncharacterized protein</fullName>
    </submittedName>
</protein>
<organism evidence="2 3">
    <name type="scientific">Streptomyces luteogriseus</name>
    <dbReference type="NCBI Taxonomy" id="68233"/>
    <lineage>
        <taxon>Bacteria</taxon>
        <taxon>Bacillati</taxon>
        <taxon>Actinomycetota</taxon>
        <taxon>Actinomycetes</taxon>
        <taxon>Kitasatosporales</taxon>
        <taxon>Streptomycetaceae</taxon>
        <taxon>Streptomyces</taxon>
    </lineage>
</organism>
<name>A0A7W7GGN7_9ACTN</name>
<reference evidence="2 3" key="1">
    <citation type="submission" date="2020-08" db="EMBL/GenBank/DDBJ databases">
        <title>Sequencing the genomes of 1000 actinobacteria strains.</title>
        <authorList>
            <person name="Klenk H.-P."/>
        </authorList>
    </citation>
    <scope>NUCLEOTIDE SEQUENCE [LARGE SCALE GENOMIC DNA]</scope>
    <source>
        <strain evidence="2 3">DSM 40483</strain>
    </source>
</reference>
<comment type="caution">
    <text evidence="2">The sequence shown here is derived from an EMBL/GenBank/DDBJ whole genome shotgun (WGS) entry which is preliminary data.</text>
</comment>
<dbReference type="AlphaFoldDB" id="A0A7W7GGN7"/>
<dbReference type="Proteomes" id="UP000565089">
    <property type="component" value="Unassembled WGS sequence"/>
</dbReference>
<dbReference type="EMBL" id="JACHMS010000001">
    <property type="protein sequence ID" value="MBB4713056.1"/>
    <property type="molecule type" value="Genomic_DNA"/>
</dbReference>